<dbReference type="Proteomes" id="UP000193136">
    <property type="component" value="Unassembled WGS sequence"/>
</dbReference>
<dbReference type="Gene3D" id="3.30.450.410">
    <property type="match status" value="1"/>
</dbReference>
<dbReference type="EMBL" id="NAAD01000007">
    <property type="protein sequence ID" value="ORJ60584.1"/>
    <property type="molecule type" value="Genomic_DNA"/>
</dbReference>
<dbReference type="InterPro" id="IPR004927">
    <property type="entry name" value="MerB"/>
</dbReference>
<dbReference type="RefSeq" id="WP_085010065.1">
    <property type="nucleotide sequence ID" value="NZ_NAAD01000007.1"/>
</dbReference>
<evidence type="ECO:0000313" key="1">
    <source>
        <dbReference type="EMBL" id="ORJ60584.1"/>
    </source>
</evidence>
<organism evidence="1 2">
    <name type="scientific">Geothermobacter hydrogeniphilus</name>
    <dbReference type="NCBI Taxonomy" id="1969733"/>
    <lineage>
        <taxon>Bacteria</taxon>
        <taxon>Pseudomonadati</taxon>
        <taxon>Thermodesulfobacteriota</taxon>
        <taxon>Desulfuromonadia</taxon>
        <taxon>Desulfuromonadales</taxon>
        <taxon>Geothermobacteraceae</taxon>
        <taxon>Geothermobacter</taxon>
    </lineage>
</organism>
<dbReference type="InterPro" id="IPR053717">
    <property type="entry name" value="MerB_lyase_sf"/>
</dbReference>
<dbReference type="GO" id="GO:0018836">
    <property type="term" value="F:alkylmercury lyase activity"/>
    <property type="evidence" value="ECO:0007669"/>
    <property type="project" value="InterPro"/>
</dbReference>
<comment type="caution">
    <text evidence="1">The sequence shown here is derived from an EMBL/GenBank/DDBJ whole genome shotgun (WGS) entry which is preliminary data.</text>
</comment>
<name>A0A1X0Y6A6_9BACT</name>
<proteinExistence type="predicted"/>
<dbReference type="Pfam" id="PF03243">
    <property type="entry name" value="MerB"/>
    <property type="match status" value="1"/>
</dbReference>
<dbReference type="AlphaFoldDB" id="A0A1X0Y6A6"/>
<accession>A0A1X0Y6A6</accession>
<protein>
    <recommendedName>
        <fullName evidence="3">Alkylmercury lyase</fullName>
    </recommendedName>
</protein>
<reference evidence="1 2" key="1">
    <citation type="submission" date="2017-03" db="EMBL/GenBank/DDBJ databases">
        <title>Genome sequence of Geothermobacter sp. EPR-M, Deep-Sea Iron Reducer.</title>
        <authorList>
            <person name="Tully B."/>
            <person name="Savalia P."/>
            <person name="Abuyen K."/>
            <person name="Baughan C."/>
            <person name="Romero E."/>
            <person name="Ronkowski C."/>
            <person name="Torres B."/>
            <person name="Tremblay J."/>
            <person name="Trujillo A."/>
            <person name="Tyler M."/>
            <person name="Perez-Rodriguez I."/>
            <person name="Amend J."/>
        </authorList>
    </citation>
    <scope>NUCLEOTIDE SEQUENCE [LARGE SCALE GENOMIC DNA]</scope>
    <source>
        <strain evidence="1 2">EPR-M</strain>
    </source>
</reference>
<keyword evidence="2" id="KW-1185">Reference proteome</keyword>
<dbReference type="SUPFAM" id="SSF160387">
    <property type="entry name" value="NosL/MerB-like"/>
    <property type="match status" value="1"/>
</dbReference>
<evidence type="ECO:0000313" key="2">
    <source>
        <dbReference type="Proteomes" id="UP000193136"/>
    </source>
</evidence>
<evidence type="ECO:0008006" key="3">
    <source>
        <dbReference type="Google" id="ProtNLM"/>
    </source>
</evidence>
<gene>
    <name evidence="1" type="ORF">B5V00_07035</name>
</gene>
<sequence>MNTLDILHHLNDLLPLKERQNALAKEDAALHRSILRSFAEQGRPRLRLAKRGRAEIAAALQRLRNSDLVVLDGQGNIIGAYPFTLEETPHRLTVNGHRVHAMCALDALAVSPMFDCEVRIDSSCALSGQPIHIQQRDGILLHVEPAENLQLGIHWQSVATCAAHSLCREMVFLKDPDTAMAWQQAEPETRERVELRQAVQIAARFFTPLMQESTT</sequence>
<dbReference type="OrthoDB" id="5499352at2"/>
<dbReference type="STRING" id="1969733.B5V00_07035"/>